<evidence type="ECO:0000313" key="2">
    <source>
        <dbReference type="EMBL" id="PUU83121.1"/>
    </source>
</evidence>
<keyword evidence="1" id="KW-1133">Transmembrane helix</keyword>
<sequence>MYVGSWQLASPCIFLSIPGCVSLIGDTGFEDKSADRFVLCGTSIISVVSIVVNITVLRVSSTPLPRYFHP</sequence>
<comment type="caution">
    <text evidence="2">The sequence shown here is derived from an EMBL/GenBank/DDBJ whole genome shotgun (WGS) entry which is preliminary data.</text>
</comment>
<protein>
    <submittedName>
        <fullName evidence="2">Uncharacterized protein</fullName>
    </submittedName>
</protein>
<reference evidence="2 3" key="1">
    <citation type="submission" date="2017-04" db="EMBL/GenBank/DDBJ databases">
        <title>Draft genome sequence of Tuber borchii Vittad., a whitish edible truffle.</title>
        <authorList>
            <consortium name="DOE Joint Genome Institute"/>
            <person name="Murat C."/>
            <person name="Kuo A."/>
            <person name="Barry K.W."/>
            <person name="Clum A."/>
            <person name="Dockter R.B."/>
            <person name="Fauchery L."/>
            <person name="Iotti M."/>
            <person name="Kohler A."/>
            <person name="Labutti K."/>
            <person name="Lindquist E.A."/>
            <person name="Lipzen A."/>
            <person name="Ohm R.A."/>
            <person name="Wang M."/>
            <person name="Grigoriev I.V."/>
            <person name="Zambonelli A."/>
            <person name="Martin F.M."/>
        </authorList>
    </citation>
    <scope>NUCLEOTIDE SEQUENCE [LARGE SCALE GENOMIC DNA]</scope>
    <source>
        <strain evidence="2 3">Tbo3840</strain>
    </source>
</reference>
<feature type="transmembrane region" description="Helical" evidence="1">
    <location>
        <begin position="6"/>
        <end position="25"/>
    </location>
</feature>
<accession>A0A2T7A5U7</accession>
<proteinExistence type="predicted"/>
<keyword evidence="1" id="KW-0812">Transmembrane</keyword>
<evidence type="ECO:0000313" key="3">
    <source>
        <dbReference type="Proteomes" id="UP000244722"/>
    </source>
</evidence>
<gene>
    <name evidence="2" type="ORF">B9Z19DRAFT_1073464</name>
</gene>
<feature type="transmembrane region" description="Helical" evidence="1">
    <location>
        <begin position="37"/>
        <end position="57"/>
    </location>
</feature>
<organism evidence="2 3">
    <name type="scientific">Tuber borchii</name>
    <name type="common">White truffle</name>
    <dbReference type="NCBI Taxonomy" id="42251"/>
    <lineage>
        <taxon>Eukaryota</taxon>
        <taxon>Fungi</taxon>
        <taxon>Dikarya</taxon>
        <taxon>Ascomycota</taxon>
        <taxon>Pezizomycotina</taxon>
        <taxon>Pezizomycetes</taxon>
        <taxon>Pezizales</taxon>
        <taxon>Tuberaceae</taxon>
        <taxon>Tuber</taxon>
    </lineage>
</organism>
<dbReference type="Proteomes" id="UP000244722">
    <property type="component" value="Unassembled WGS sequence"/>
</dbReference>
<dbReference type="AlphaFoldDB" id="A0A2T7A5U7"/>
<dbReference type="EMBL" id="NESQ01000017">
    <property type="protein sequence ID" value="PUU83121.1"/>
    <property type="molecule type" value="Genomic_DNA"/>
</dbReference>
<keyword evidence="1" id="KW-0472">Membrane</keyword>
<evidence type="ECO:0000256" key="1">
    <source>
        <dbReference type="SAM" id="Phobius"/>
    </source>
</evidence>
<name>A0A2T7A5U7_TUBBO</name>
<keyword evidence="3" id="KW-1185">Reference proteome</keyword>